<dbReference type="EMBL" id="CAEZSN010000047">
    <property type="protein sequence ID" value="CAB4541582.1"/>
    <property type="molecule type" value="Genomic_DNA"/>
</dbReference>
<organism evidence="1">
    <name type="scientific">freshwater metagenome</name>
    <dbReference type="NCBI Taxonomy" id="449393"/>
    <lineage>
        <taxon>unclassified sequences</taxon>
        <taxon>metagenomes</taxon>
        <taxon>ecological metagenomes</taxon>
    </lineage>
</organism>
<reference evidence="1" key="1">
    <citation type="submission" date="2020-05" db="EMBL/GenBank/DDBJ databases">
        <authorList>
            <person name="Chiriac C."/>
            <person name="Salcher M."/>
            <person name="Ghai R."/>
            <person name="Kavagutti S V."/>
        </authorList>
    </citation>
    <scope>NUCLEOTIDE SEQUENCE</scope>
</reference>
<evidence type="ECO:0000313" key="1">
    <source>
        <dbReference type="EMBL" id="CAB4541582.1"/>
    </source>
</evidence>
<proteinExistence type="predicted"/>
<accession>A0A6J6BRF4</accession>
<gene>
    <name evidence="1" type="ORF">UFOPK1433_00531</name>
</gene>
<protein>
    <submittedName>
        <fullName evidence="1">Unannotated protein</fullName>
    </submittedName>
</protein>
<dbReference type="AlphaFoldDB" id="A0A6J6BRF4"/>
<name>A0A6J6BRF4_9ZZZZ</name>
<sequence>MRFTFIPVTLTPRTPSIEPNTLGATSSRSGPSFSLSSLETPIEIIGTESKEPATTLALASFGSELSTAAIAAARFSFTLADVVPYSNSTRTMERLFCEVEVVVTRPSKVRTCSSTFWLTCLSITSAEAPGYEVIMAAWGVSKDGSNSCFNPPRERAPKAITMIVASATTDRLARLSFAKRYMIFLPRVLIQD</sequence>